<reference evidence="1" key="1">
    <citation type="submission" date="2023-07" db="EMBL/GenBank/DDBJ databases">
        <title>Bifidobacterium aquikefiriaerophilum sp. nov. and Bifidobacterium eccum sp. nov., isolated from water kefir.</title>
        <authorList>
            <person name="Breselge S."/>
            <person name="Bellassi P."/>
            <person name="Barcenilla C."/>
            <person name="Alvarez-Ordonez A."/>
            <person name="Morelli L."/>
            <person name="Cotter P.D."/>
        </authorList>
    </citation>
    <scope>NUCLEOTIDE SEQUENCE</scope>
    <source>
        <strain evidence="3">WK012_4_13</strain>
        <strain evidence="2">WK013_4_14</strain>
        <strain evidence="1">WK048_4_13</strain>
    </source>
</reference>
<name>A0AB39UAA7_9BIFI</name>
<dbReference type="CDD" id="cd10446">
    <property type="entry name" value="GIY-YIG_unchar_1"/>
    <property type="match status" value="1"/>
</dbReference>
<dbReference type="EMBL" id="CP129682">
    <property type="protein sequence ID" value="XDS49301.1"/>
    <property type="molecule type" value="Genomic_DNA"/>
</dbReference>
<accession>A0AB39UAA7</accession>
<dbReference type="AlphaFoldDB" id="A0AB39UAA7"/>
<dbReference type="EMBL" id="CP129683">
    <property type="protein sequence ID" value="XDS50523.1"/>
    <property type="molecule type" value="Genomic_DNA"/>
</dbReference>
<organism evidence="1">
    <name type="scientific">Bifidobacterium fermentum</name>
    <dbReference type="NCBI Taxonomy" id="3059035"/>
    <lineage>
        <taxon>Bacteria</taxon>
        <taxon>Bacillati</taxon>
        <taxon>Actinomycetota</taxon>
        <taxon>Actinomycetes</taxon>
        <taxon>Bifidobacteriales</taxon>
        <taxon>Bifidobacteriaceae</taxon>
        <taxon>Bifidobacterium</taxon>
    </lineage>
</organism>
<evidence type="ECO:0000313" key="3">
    <source>
        <dbReference type="EMBL" id="XDS50523.1"/>
    </source>
</evidence>
<protein>
    <submittedName>
        <fullName evidence="1">GIY-YIG nuclease family protein</fullName>
    </submittedName>
</protein>
<sequence length="302" mass="34595">METIQALPLLGINEQNIDKYAVRLSRVLPGYNPTTVFFNSNGETRDELNNHMFGYRWPGDRRTHRIHGEIVLQFLQIDKFSSSYVFAGAYHVGSVIEKGSGFTIYDWHGQEISDYHAFIGRLVVNYPRKPGYTGMDFRLNKVENAKSFMESMTVESVEASPLTARPFPGYANVRINHAELVSAVNNSQWRTALDNVQGVYLQTDTSNGWHYVGSAYSQQGEHIGILSRWEEYAGGDHTGGNKLLQAIPNASFHIEQYFEYSILEIFDMHAKSQDIINREHWWMKTLSSLHRETDLHPHGYNN</sequence>
<dbReference type="EMBL" id="CP129675">
    <property type="protein sequence ID" value="XDS45917.1"/>
    <property type="molecule type" value="Genomic_DNA"/>
</dbReference>
<gene>
    <name evidence="3" type="ORF">QN062_09090</name>
    <name evidence="2" type="ORF">QN216_03285</name>
    <name evidence="1" type="ORF">QN217_07160</name>
</gene>
<evidence type="ECO:0000313" key="2">
    <source>
        <dbReference type="EMBL" id="XDS49301.1"/>
    </source>
</evidence>
<dbReference type="SUPFAM" id="SSF82771">
    <property type="entry name" value="GIY-YIG endonuclease"/>
    <property type="match status" value="1"/>
</dbReference>
<evidence type="ECO:0000313" key="1">
    <source>
        <dbReference type="EMBL" id="XDS45917.1"/>
    </source>
</evidence>
<dbReference type="KEGG" id="bfk:QN062_09090"/>
<proteinExistence type="predicted"/>
<dbReference type="InterPro" id="IPR035901">
    <property type="entry name" value="GIY-YIG_endonuc_sf"/>
</dbReference>
<dbReference type="RefSeq" id="WP_369341487.1">
    <property type="nucleotide sequence ID" value="NZ_CP129675.1"/>
</dbReference>
<dbReference type="Gene3D" id="3.40.1440.10">
    <property type="entry name" value="GIY-YIG endonuclease"/>
    <property type="match status" value="1"/>
</dbReference>